<dbReference type="RefSeq" id="WP_301722844.1">
    <property type="nucleotide sequence ID" value="NZ_JAUJWV010000001.1"/>
</dbReference>
<evidence type="ECO:0000313" key="2">
    <source>
        <dbReference type="EMBL" id="MDN7240947.1"/>
    </source>
</evidence>
<dbReference type="Proteomes" id="UP001172055">
    <property type="component" value="Unassembled WGS sequence"/>
</dbReference>
<dbReference type="EMBL" id="JAUJWV010000001">
    <property type="protein sequence ID" value="MDN7240947.1"/>
    <property type="molecule type" value="Genomic_DNA"/>
</dbReference>
<proteinExistence type="predicted"/>
<comment type="caution">
    <text evidence="2">The sequence shown here is derived from an EMBL/GenBank/DDBJ whole genome shotgun (WGS) entry which is preliminary data.</text>
</comment>
<keyword evidence="1" id="KW-0812">Transmembrane</keyword>
<protein>
    <submittedName>
        <fullName evidence="2">Uncharacterized protein</fullName>
    </submittedName>
</protein>
<sequence length="62" mass="7039">MEEKKPFDDGNEFILKYLGIPAGVPSGKKNAKLPMPLRIFQYFIVGFVVLSFVLVFISYIVN</sequence>
<feature type="transmembrane region" description="Helical" evidence="1">
    <location>
        <begin position="39"/>
        <end position="61"/>
    </location>
</feature>
<gene>
    <name evidence="2" type="ORF">QWY14_04055</name>
</gene>
<accession>A0ABT8MZ72</accession>
<evidence type="ECO:0000313" key="3">
    <source>
        <dbReference type="Proteomes" id="UP001172055"/>
    </source>
</evidence>
<keyword evidence="3" id="KW-1185">Reference proteome</keyword>
<keyword evidence="1" id="KW-0472">Membrane</keyword>
<organism evidence="2 3">
    <name type="scientific">Planococcus shixiaomingii</name>
    <dbReference type="NCBI Taxonomy" id="3058393"/>
    <lineage>
        <taxon>Bacteria</taxon>
        <taxon>Bacillati</taxon>
        <taxon>Bacillota</taxon>
        <taxon>Bacilli</taxon>
        <taxon>Bacillales</taxon>
        <taxon>Caryophanaceae</taxon>
        <taxon>Planococcus</taxon>
    </lineage>
</organism>
<keyword evidence="1" id="KW-1133">Transmembrane helix</keyword>
<reference evidence="2 3" key="1">
    <citation type="submission" date="2023-06" db="EMBL/GenBank/DDBJ databases">
        <title>Novel species in genus Planococcus.</title>
        <authorList>
            <person name="Ning S."/>
        </authorList>
    </citation>
    <scope>NUCLEOTIDE SEQUENCE [LARGE SCALE GENOMIC DNA]</scope>
    <source>
        <strain evidence="2 3">N028</strain>
    </source>
</reference>
<evidence type="ECO:0000256" key="1">
    <source>
        <dbReference type="SAM" id="Phobius"/>
    </source>
</evidence>
<name>A0ABT8MZ72_9BACL</name>